<dbReference type="RefSeq" id="WP_376949634.1">
    <property type="nucleotide sequence ID" value="NZ_JBHLSS010000157.1"/>
</dbReference>
<gene>
    <name evidence="5" type="ORF">ACFFGX_22595</name>
</gene>
<comment type="subcellular location">
    <subcellularLocation>
        <location evidence="1">Secreted</location>
    </subcellularLocation>
</comment>
<keyword evidence="2" id="KW-0964">Secreted</keyword>
<protein>
    <submittedName>
        <fullName evidence="5">M10 family metallopeptidase C-terminal domain-containing protein</fullName>
    </submittedName>
</protein>
<dbReference type="InterPro" id="IPR013858">
    <property type="entry name" value="Peptidase_M10B_C"/>
</dbReference>
<dbReference type="InterPro" id="IPR011049">
    <property type="entry name" value="Serralysin-like_metalloprot_C"/>
</dbReference>
<reference evidence="5 6" key="1">
    <citation type="submission" date="2024-09" db="EMBL/GenBank/DDBJ databases">
        <authorList>
            <person name="Sun Q."/>
            <person name="Mori K."/>
        </authorList>
    </citation>
    <scope>NUCLEOTIDE SEQUENCE [LARGE SCALE GENOMIC DNA]</scope>
    <source>
        <strain evidence="5 6">NCAIM B.01794</strain>
    </source>
</reference>
<proteinExistence type="predicted"/>
<dbReference type="Pfam" id="PF08548">
    <property type="entry name" value="Peptidase_M10_C"/>
    <property type="match status" value="1"/>
</dbReference>
<keyword evidence="3" id="KW-0677">Repeat</keyword>
<organism evidence="5 6">
    <name type="scientific">Azorhizophilus paspali</name>
    <name type="common">Azotobacter paspali</name>
    <dbReference type="NCBI Taxonomy" id="69963"/>
    <lineage>
        <taxon>Bacteria</taxon>
        <taxon>Pseudomonadati</taxon>
        <taxon>Pseudomonadota</taxon>
        <taxon>Gammaproteobacteria</taxon>
        <taxon>Pseudomonadales</taxon>
        <taxon>Pseudomonadaceae</taxon>
        <taxon>Azorhizophilus</taxon>
    </lineage>
</organism>
<evidence type="ECO:0000259" key="4">
    <source>
        <dbReference type="Pfam" id="PF08548"/>
    </source>
</evidence>
<keyword evidence="6" id="KW-1185">Reference proteome</keyword>
<evidence type="ECO:0000256" key="2">
    <source>
        <dbReference type="ARBA" id="ARBA00022525"/>
    </source>
</evidence>
<dbReference type="EMBL" id="JBHLSS010000157">
    <property type="protein sequence ID" value="MFC0712204.1"/>
    <property type="molecule type" value="Genomic_DNA"/>
</dbReference>
<sequence>MIYLKNFGADAEGWHFEISLKGDLADLLDGGNPLFAAETLEGSAANDTLIGGAGADLFCFSCRADSYRIDSEIASDRIADFDADEDRIDLSTLGFSSLGDNHDGTLAVQASGDRSYLKSFEADAEGRRFGLALEGDYDDGLSADAFLIRGGGRSAPSHRHLVRRAGRLRKRRGVVDGE</sequence>
<evidence type="ECO:0000313" key="6">
    <source>
        <dbReference type="Proteomes" id="UP001589891"/>
    </source>
</evidence>
<feature type="domain" description="Peptidase M10 serralysin C-terminal" evidence="4">
    <location>
        <begin position="42"/>
        <end position="96"/>
    </location>
</feature>
<accession>A0ABV6SRR4</accession>
<dbReference type="Proteomes" id="UP001589891">
    <property type="component" value="Unassembled WGS sequence"/>
</dbReference>
<evidence type="ECO:0000256" key="1">
    <source>
        <dbReference type="ARBA" id="ARBA00004613"/>
    </source>
</evidence>
<dbReference type="Gene3D" id="2.150.10.10">
    <property type="entry name" value="Serralysin-like metalloprotease, C-terminal"/>
    <property type="match status" value="1"/>
</dbReference>
<comment type="caution">
    <text evidence="5">The sequence shown here is derived from an EMBL/GenBank/DDBJ whole genome shotgun (WGS) entry which is preliminary data.</text>
</comment>
<dbReference type="SUPFAM" id="SSF51120">
    <property type="entry name" value="beta-Roll"/>
    <property type="match status" value="1"/>
</dbReference>
<evidence type="ECO:0000256" key="3">
    <source>
        <dbReference type="ARBA" id="ARBA00022737"/>
    </source>
</evidence>
<evidence type="ECO:0000313" key="5">
    <source>
        <dbReference type="EMBL" id="MFC0712204.1"/>
    </source>
</evidence>
<name>A0ABV6SRR4_AZOPA</name>